<name>A0A2S7DC80_9XANT</name>
<dbReference type="RefSeq" id="WP_104588157.1">
    <property type="nucleotide sequence ID" value="NZ_JAJGQH010000022.1"/>
</dbReference>
<organism evidence="1 2">
    <name type="scientific">Xanthomonas melonis</name>
    <dbReference type="NCBI Taxonomy" id="56456"/>
    <lineage>
        <taxon>Bacteria</taxon>
        <taxon>Pseudomonadati</taxon>
        <taxon>Pseudomonadota</taxon>
        <taxon>Gammaproteobacteria</taxon>
        <taxon>Lysobacterales</taxon>
        <taxon>Lysobacteraceae</taxon>
        <taxon>Xanthomonas</taxon>
    </lineage>
</organism>
<dbReference type="OrthoDB" id="7775479at2"/>
<protein>
    <recommendedName>
        <fullName evidence="3">KTSC domain-containing protein</fullName>
    </recommendedName>
</protein>
<evidence type="ECO:0000313" key="1">
    <source>
        <dbReference type="EMBL" id="PPU71438.1"/>
    </source>
</evidence>
<gene>
    <name evidence="1" type="ORF">XmelCFBP4644_15705</name>
</gene>
<evidence type="ECO:0000313" key="2">
    <source>
        <dbReference type="Proteomes" id="UP000239865"/>
    </source>
</evidence>
<dbReference type="EMBL" id="MDEH01000010">
    <property type="protein sequence ID" value="PPU71438.1"/>
    <property type="molecule type" value="Genomic_DNA"/>
</dbReference>
<sequence length="76" mass="8189">MQRYGNRHGQSGVVAYALADGAIAVRFRSGQTYVYTVDSAGADAVARMQCLARSGRGLSTYISQHLREARAGRVDP</sequence>
<accession>A0A2S7DC80</accession>
<proteinExistence type="predicted"/>
<dbReference type="AlphaFoldDB" id="A0A2S7DC80"/>
<reference evidence="1 2" key="1">
    <citation type="submission" date="2016-08" db="EMBL/GenBank/DDBJ databases">
        <authorList>
            <person name="Seilhamer J.J."/>
        </authorList>
    </citation>
    <scope>NUCLEOTIDE SEQUENCE [LARGE SCALE GENOMIC DNA]</scope>
    <source>
        <strain evidence="1 2">CFBP4644</strain>
    </source>
</reference>
<dbReference type="Proteomes" id="UP000239865">
    <property type="component" value="Unassembled WGS sequence"/>
</dbReference>
<comment type="caution">
    <text evidence="1">The sequence shown here is derived from an EMBL/GenBank/DDBJ whole genome shotgun (WGS) entry which is preliminary data.</text>
</comment>
<evidence type="ECO:0008006" key="3">
    <source>
        <dbReference type="Google" id="ProtNLM"/>
    </source>
</evidence>